<feature type="domain" description="GFO/IDH/MocA-like oxidoreductase" evidence="3">
    <location>
        <begin position="127"/>
        <end position="258"/>
    </location>
</feature>
<protein>
    <submittedName>
        <fullName evidence="4">Inositol 2-dehydrogenase/D-chiro-inositol 3-dehydrogenase</fullName>
        <ecNumber evidence="4">1.1.1.18</ecNumber>
    </submittedName>
</protein>
<dbReference type="InterPro" id="IPR050463">
    <property type="entry name" value="Gfo/Idh/MocA_oxidrdct_glycsds"/>
</dbReference>
<dbReference type="Pfam" id="PF01408">
    <property type="entry name" value="GFO_IDH_MocA"/>
    <property type="match status" value="1"/>
</dbReference>
<dbReference type="EMBL" id="VSSQ01013965">
    <property type="protein sequence ID" value="MPM52660.1"/>
    <property type="molecule type" value="Genomic_DNA"/>
</dbReference>
<dbReference type="AlphaFoldDB" id="A0A645AHJ5"/>
<dbReference type="PANTHER" id="PTHR43818:SF11">
    <property type="entry name" value="BCDNA.GH03377"/>
    <property type="match status" value="1"/>
</dbReference>
<evidence type="ECO:0000313" key="4">
    <source>
        <dbReference type="EMBL" id="MPM52660.1"/>
    </source>
</evidence>
<dbReference type="InterPro" id="IPR000683">
    <property type="entry name" value="Gfo/Idh/MocA-like_OxRdtase_N"/>
</dbReference>
<proteinExistence type="predicted"/>
<dbReference type="Gene3D" id="3.40.50.720">
    <property type="entry name" value="NAD(P)-binding Rossmann-like Domain"/>
    <property type="match status" value="1"/>
</dbReference>
<organism evidence="4">
    <name type="scientific">bioreactor metagenome</name>
    <dbReference type="NCBI Taxonomy" id="1076179"/>
    <lineage>
        <taxon>unclassified sequences</taxon>
        <taxon>metagenomes</taxon>
        <taxon>ecological metagenomes</taxon>
    </lineage>
</organism>
<feature type="domain" description="Gfo/Idh/MocA-like oxidoreductase N-terminal" evidence="2">
    <location>
        <begin position="1"/>
        <end position="114"/>
    </location>
</feature>
<dbReference type="GO" id="GO:0000166">
    <property type="term" value="F:nucleotide binding"/>
    <property type="evidence" value="ECO:0007669"/>
    <property type="project" value="InterPro"/>
</dbReference>
<dbReference type="PANTHER" id="PTHR43818">
    <property type="entry name" value="BCDNA.GH03377"/>
    <property type="match status" value="1"/>
</dbReference>
<dbReference type="EC" id="1.1.1.18" evidence="4"/>
<evidence type="ECO:0000259" key="3">
    <source>
        <dbReference type="Pfam" id="PF22725"/>
    </source>
</evidence>
<dbReference type="InterPro" id="IPR055170">
    <property type="entry name" value="GFO_IDH_MocA-like_dom"/>
</dbReference>
<evidence type="ECO:0000259" key="2">
    <source>
        <dbReference type="Pfam" id="PF01408"/>
    </source>
</evidence>
<dbReference type="SUPFAM" id="SSF51735">
    <property type="entry name" value="NAD(P)-binding Rossmann-fold domains"/>
    <property type="match status" value="1"/>
</dbReference>
<comment type="caution">
    <text evidence="4">The sequence shown here is derived from an EMBL/GenBank/DDBJ whole genome shotgun (WGS) entry which is preliminary data.</text>
</comment>
<dbReference type="InterPro" id="IPR036291">
    <property type="entry name" value="NAD(P)-bd_dom_sf"/>
</dbReference>
<dbReference type="GO" id="GO:0050112">
    <property type="term" value="F:inositol 2-dehydrogenase (NAD+) activity"/>
    <property type="evidence" value="ECO:0007669"/>
    <property type="project" value="UniProtKB-EC"/>
</dbReference>
<reference evidence="4" key="1">
    <citation type="submission" date="2019-08" db="EMBL/GenBank/DDBJ databases">
        <authorList>
            <person name="Kucharzyk K."/>
            <person name="Murdoch R.W."/>
            <person name="Higgins S."/>
            <person name="Loffler F."/>
        </authorList>
    </citation>
    <scope>NUCLEOTIDE SEQUENCE</scope>
</reference>
<accession>A0A645AHJ5</accession>
<dbReference type="Pfam" id="PF22725">
    <property type="entry name" value="GFO_IDH_MocA_C3"/>
    <property type="match status" value="1"/>
</dbReference>
<keyword evidence="1 4" id="KW-0560">Oxidoreductase</keyword>
<evidence type="ECO:0000256" key="1">
    <source>
        <dbReference type="ARBA" id="ARBA00023002"/>
    </source>
</evidence>
<dbReference type="Gene3D" id="3.30.360.10">
    <property type="entry name" value="Dihydrodipicolinate Reductase, domain 2"/>
    <property type="match status" value="1"/>
</dbReference>
<sequence>MKIGVIGCGMISDWYFKAARRFPMLEITACADARAESAQSQGAKYGIPAVPVDAIFADPEIELVLNLTPPKIHYAIARRTLESGKHAYSEKPFAVRLEEARELLELGRRHHRRIGCAPDTFLGGGQQSVRKLIDDHWIGKVLAGTAIFTGRGPETWAHAPAFYDEGAGPMLDLGPYFATQLVNLLGPAKAVTAVTCRGAAERVGGPDTVPRVYPVRVDTHQTGIIEFVSGAVITVLGSYEVHRGSHPFLELYGDGGSISMHHPNYFGGPVKLFLPGYEDWQDVPPAHIYNNDARSLGVADMVDAIEHDRPHRASGELAFHVLEILLAFVRSGAAGKRVELASCCERPEPMPLGLRDGEVR</sequence>
<dbReference type="SUPFAM" id="SSF55347">
    <property type="entry name" value="Glyceraldehyde-3-phosphate dehydrogenase-like, C-terminal domain"/>
    <property type="match status" value="1"/>
</dbReference>
<name>A0A645AHJ5_9ZZZZ</name>
<gene>
    <name evidence="4" type="primary">iolG_69</name>
    <name evidence="4" type="ORF">SDC9_99420</name>
</gene>